<sequence>MVETAKKYMNNTERRSRKEDWYDEECKKTLISGNIAKIGKDQKPTKEAIKDYEEKRKTAKQICRRKKREYLKKKNGYNRKTLPKQRDTKPLPRSQEEKTDHEHENCRSKEGQLIGDTVEKLDRWAEYLETY</sequence>
<evidence type="ECO:0000256" key="1">
    <source>
        <dbReference type="SAM" id="MobiDB-lite"/>
    </source>
</evidence>
<evidence type="ECO:0000313" key="2">
    <source>
        <dbReference type="EMBL" id="KAJ3666772.1"/>
    </source>
</evidence>
<feature type="region of interest" description="Disordered" evidence="1">
    <location>
        <begin position="64"/>
        <end position="113"/>
    </location>
</feature>
<accession>A0AA38MTE9</accession>
<evidence type="ECO:0000313" key="3">
    <source>
        <dbReference type="Proteomes" id="UP001168821"/>
    </source>
</evidence>
<feature type="compositionally biased region" description="Basic residues" evidence="1">
    <location>
        <begin position="64"/>
        <end position="83"/>
    </location>
</feature>
<protein>
    <submittedName>
        <fullName evidence="2">Uncharacterized protein</fullName>
    </submittedName>
</protein>
<comment type="caution">
    <text evidence="2">The sequence shown here is derived from an EMBL/GenBank/DDBJ whole genome shotgun (WGS) entry which is preliminary data.</text>
</comment>
<dbReference type="EMBL" id="JALNTZ010000001">
    <property type="protein sequence ID" value="KAJ3666772.1"/>
    <property type="molecule type" value="Genomic_DNA"/>
</dbReference>
<gene>
    <name evidence="2" type="ORF">Zmor_002203</name>
</gene>
<name>A0AA38MTE9_9CUCU</name>
<dbReference type="Proteomes" id="UP001168821">
    <property type="component" value="Unassembled WGS sequence"/>
</dbReference>
<keyword evidence="3" id="KW-1185">Reference proteome</keyword>
<reference evidence="2" key="1">
    <citation type="journal article" date="2023" name="G3 (Bethesda)">
        <title>Whole genome assemblies of Zophobas morio and Tenebrio molitor.</title>
        <authorList>
            <person name="Kaur S."/>
            <person name="Stinson S.A."/>
            <person name="diCenzo G.C."/>
        </authorList>
    </citation>
    <scope>NUCLEOTIDE SEQUENCE</scope>
    <source>
        <strain evidence="2">QUZm001</strain>
    </source>
</reference>
<dbReference type="AlphaFoldDB" id="A0AA38MTE9"/>
<organism evidence="2 3">
    <name type="scientific">Zophobas morio</name>
    <dbReference type="NCBI Taxonomy" id="2755281"/>
    <lineage>
        <taxon>Eukaryota</taxon>
        <taxon>Metazoa</taxon>
        <taxon>Ecdysozoa</taxon>
        <taxon>Arthropoda</taxon>
        <taxon>Hexapoda</taxon>
        <taxon>Insecta</taxon>
        <taxon>Pterygota</taxon>
        <taxon>Neoptera</taxon>
        <taxon>Endopterygota</taxon>
        <taxon>Coleoptera</taxon>
        <taxon>Polyphaga</taxon>
        <taxon>Cucujiformia</taxon>
        <taxon>Tenebrionidae</taxon>
        <taxon>Zophobas</taxon>
    </lineage>
</organism>
<proteinExistence type="predicted"/>
<feature type="region of interest" description="Disordered" evidence="1">
    <location>
        <begin position="1"/>
        <end position="21"/>
    </location>
</feature>
<feature type="compositionally biased region" description="Basic and acidic residues" evidence="1">
    <location>
        <begin position="84"/>
        <end position="110"/>
    </location>
</feature>